<dbReference type="AlphaFoldDB" id="K0SX39"/>
<evidence type="ECO:0000313" key="1">
    <source>
        <dbReference type="EMBL" id="EJK70000.1"/>
    </source>
</evidence>
<organism evidence="1 2">
    <name type="scientific">Thalassiosira oceanica</name>
    <name type="common">Marine diatom</name>
    <dbReference type="NCBI Taxonomy" id="159749"/>
    <lineage>
        <taxon>Eukaryota</taxon>
        <taxon>Sar</taxon>
        <taxon>Stramenopiles</taxon>
        <taxon>Ochrophyta</taxon>
        <taxon>Bacillariophyta</taxon>
        <taxon>Coscinodiscophyceae</taxon>
        <taxon>Thalassiosirophycidae</taxon>
        <taxon>Thalassiosirales</taxon>
        <taxon>Thalassiosiraceae</taxon>
        <taxon>Thalassiosira</taxon>
    </lineage>
</organism>
<keyword evidence="2" id="KW-1185">Reference proteome</keyword>
<dbReference type="EMBL" id="AGNL01009224">
    <property type="protein sequence ID" value="EJK70000.1"/>
    <property type="molecule type" value="Genomic_DNA"/>
</dbReference>
<proteinExistence type="predicted"/>
<accession>K0SX39</accession>
<protein>
    <submittedName>
        <fullName evidence="1">Uncharacterized protein</fullName>
    </submittedName>
</protein>
<dbReference type="Proteomes" id="UP000266841">
    <property type="component" value="Unassembled WGS sequence"/>
</dbReference>
<sequence length="81" mass="8671">MGGLKWAEMFRRSGGVGRSDGASTSSLFASSNSNWTTVDSFLPAARLDQGTAPGLDSLRGLDTRKLGKFCQLSYLINGRRA</sequence>
<comment type="caution">
    <text evidence="1">The sequence shown here is derived from an EMBL/GenBank/DDBJ whole genome shotgun (WGS) entry which is preliminary data.</text>
</comment>
<evidence type="ECO:0000313" key="2">
    <source>
        <dbReference type="Proteomes" id="UP000266841"/>
    </source>
</evidence>
<name>K0SX39_THAOC</name>
<reference evidence="1 2" key="1">
    <citation type="journal article" date="2012" name="Genome Biol.">
        <title>Genome and low-iron response of an oceanic diatom adapted to chronic iron limitation.</title>
        <authorList>
            <person name="Lommer M."/>
            <person name="Specht M."/>
            <person name="Roy A.S."/>
            <person name="Kraemer L."/>
            <person name="Andreson R."/>
            <person name="Gutowska M.A."/>
            <person name="Wolf J."/>
            <person name="Bergner S.V."/>
            <person name="Schilhabel M.B."/>
            <person name="Klostermeier U.C."/>
            <person name="Beiko R.G."/>
            <person name="Rosenstiel P."/>
            <person name="Hippler M."/>
            <person name="Laroche J."/>
        </authorList>
    </citation>
    <scope>NUCLEOTIDE SEQUENCE [LARGE SCALE GENOMIC DNA]</scope>
    <source>
        <strain evidence="1 2">CCMP1005</strain>
    </source>
</reference>
<gene>
    <name evidence="1" type="ORF">THAOC_08680</name>
</gene>